<dbReference type="Gene3D" id="3.40.50.1820">
    <property type="entry name" value="alpha/beta hydrolase"/>
    <property type="match status" value="1"/>
</dbReference>
<name>A0A7J6UF02_PEROL</name>
<reference evidence="1 2" key="1">
    <citation type="submission" date="2020-04" db="EMBL/GenBank/DDBJ databases">
        <title>Perkinsus olseni comparative genomics.</title>
        <authorList>
            <person name="Bogema D.R."/>
        </authorList>
    </citation>
    <scope>NUCLEOTIDE SEQUENCE [LARGE SCALE GENOMIC DNA]</scope>
    <source>
        <strain evidence="1 2">ATCC PRA-207</strain>
    </source>
</reference>
<keyword evidence="2" id="KW-1185">Reference proteome</keyword>
<feature type="non-terminal residue" evidence="1">
    <location>
        <position position="1"/>
    </location>
</feature>
<dbReference type="Proteomes" id="UP000553632">
    <property type="component" value="Unassembled WGS sequence"/>
</dbReference>
<evidence type="ECO:0000313" key="2">
    <source>
        <dbReference type="Proteomes" id="UP000553632"/>
    </source>
</evidence>
<dbReference type="EMBL" id="JABANO010004112">
    <property type="protein sequence ID" value="KAF4755708.1"/>
    <property type="molecule type" value="Genomic_DNA"/>
</dbReference>
<evidence type="ECO:0000313" key="1">
    <source>
        <dbReference type="EMBL" id="KAF4755708.1"/>
    </source>
</evidence>
<protein>
    <submittedName>
        <fullName evidence="1">Uncharacterized protein</fullName>
    </submittedName>
</protein>
<organism evidence="1 2">
    <name type="scientific">Perkinsus olseni</name>
    <name type="common">Perkinsus atlanticus</name>
    <dbReference type="NCBI Taxonomy" id="32597"/>
    <lineage>
        <taxon>Eukaryota</taxon>
        <taxon>Sar</taxon>
        <taxon>Alveolata</taxon>
        <taxon>Perkinsozoa</taxon>
        <taxon>Perkinsea</taxon>
        <taxon>Perkinsida</taxon>
        <taxon>Perkinsidae</taxon>
        <taxon>Perkinsus</taxon>
    </lineage>
</organism>
<accession>A0A7J6UF02</accession>
<gene>
    <name evidence="1" type="ORF">FOZ63_029796</name>
</gene>
<proteinExistence type="predicted"/>
<comment type="caution">
    <text evidence="1">The sequence shown here is derived from an EMBL/GenBank/DDBJ whole genome shotgun (WGS) entry which is preliminary data.</text>
</comment>
<dbReference type="SUPFAM" id="SSF53474">
    <property type="entry name" value="alpha/beta-Hydrolases"/>
    <property type="match status" value="1"/>
</dbReference>
<sequence>MAAPSILSKKTYDEMNRAMLKLKMYIEDCKRTSKAKLECPVISSNVEVVVEMGFQAGFASVGKRYRNPKASNAIDILDTEARGVAFKDSAWSEFMLVLSTRCYFSFGRQRAQVVLDRGLRVLIYAGDQDYLCNWLGNQEGPMLFLGHIGLNATKKSPGHGVSEM</sequence>
<dbReference type="AlphaFoldDB" id="A0A7J6UF02"/>
<dbReference type="InterPro" id="IPR029058">
    <property type="entry name" value="AB_hydrolase_fold"/>
</dbReference>